<protein>
    <submittedName>
        <fullName evidence="1">Uncharacterized protein</fullName>
    </submittedName>
</protein>
<evidence type="ECO:0000313" key="2">
    <source>
        <dbReference type="Proteomes" id="UP000058925"/>
    </source>
</evidence>
<proteinExistence type="predicted"/>
<dbReference type="KEGG" id="taa:NMY3_01381"/>
<dbReference type="Proteomes" id="UP000058925">
    <property type="component" value="Chromosome"/>
</dbReference>
<accession>A0A654LWK2</accession>
<evidence type="ECO:0000313" key="1">
    <source>
        <dbReference type="EMBL" id="ALI35585.1"/>
    </source>
</evidence>
<sequence>MECPTCQSQFHSNMRNTLVGKNKRNASIFVYFQICPECDEPIIGIKEATRGEVYMNPNNTEDLSLLRKEQRR</sequence>
<keyword evidence="2" id="KW-1185">Reference proteome</keyword>
<name>A0A654LWK2_9ARCH</name>
<dbReference type="AlphaFoldDB" id="A0A654LWK2"/>
<reference evidence="2" key="1">
    <citation type="submission" date="2015-10" db="EMBL/GenBank/DDBJ databases">
        <title>Niche specialization of a soil ammonia-oxidizing archaeon, Candidatus Nitrosocosmicus oleophilus.</title>
        <authorList>
            <person name="Jung M.-Y."/>
            <person name="Rhee S.-K."/>
        </authorList>
    </citation>
    <scope>NUCLEOTIDE SEQUENCE [LARGE SCALE GENOMIC DNA]</scope>
    <source>
        <strain evidence="2">MY3</strain>
    </source>
</reference>
<dbReference type="EMBL" id="CP012850">
    <property type="protein sequence ID" value="ALI35585.1"/>
    <property type="molecule type" value="Genomic_DNA"/>
</dbReference>
<organism evidence="1 2">
    <name type="scientific">Candidatus Nitrosocosmicus oleophilus</name>
    <dbReference type="NCBI Taxonomy" id="1353260"/>
    <lineage>
        <taxon>Archaea</taxon>
        <taxon>Nitrososphaerota</taxon>
        <taxon>Nitrososphaeria</taxon>
        <taxon>Nitrososphaerales</taxon>
        <taxon>Nitrososphaeraceae</taxon>
        <taxon>Candidatus Nitrosocosmicus</taxon>
    </lineage>
</organism>
<gene>
    <name evidence="1" type="ORF">NMY3_01381</name>
</gene>